<feature type="transmembrane region" description="Helical" evidence="5">
    <location>
        <begin position="268"/>
        <end position="289"/>
    </location>
</feature>
<keyword evidence="3 5" id="KW-1133">Transmembrane helix</keyword>
<dbReference type="PANTHER" id="PTHR11662">
    <property type="entry name" value="SOLUTE CARRIER FAMILY 17"/>
    <property type="match status" value="1"/>
</dbReference>
<evidence type="ECO:0000259" key="7">
    <source>
        <dbReference type="PROSITE" id="PS50850"/>
    </source>
</evidence>
<feature type="transmembrane region" description="Helical" evidence="5">
    <location>
        <begin position="109"/>
        <end position="130"/>
    </location>
</feature>
<feature type="transmembrane region" description="Helical" evidence="5">
    <location>
        <begin position="789"/>
        <end position="813"/>
    </location>
</feature>
<evidence type="ECO:0000256" key="1">
    <source>
        <dbReference type="ARBA" id="ARBA00004141"/>
    </source>
</evidence>
<dbReference type="InterPro" id="IPR011701">
    <property type="entry name" value="MFS"/>
</dbReference>
<dbReference type="InterPro" id="IPR003689">
    <property type="entry name" value="ZIP"/>
</dbReference>
<dbReference type="SUPFAM" id="SSF103473">
    <property type="entry name" value="MFS general substrate transporter"/>
    <property type="match status" value="1"/>
</dbReference>
<dbReference type="Proteomes" id="UP000494206">
    <property type="component" value="Unassembled WGS sequence"/>
</dbReference>
<dbReference type="AlphaFoldDB" id="A0A8S1F1B2"/>
<evidence type="ECO:0000313" key="9">
    <source>
        <dbReference type="Proteomes" id="UP000494206"/>
    </source>
</evidence>
<evidence type="ECO:0000313" key="8">
    <source>
        <dbReference type="EMBL" id="CAB3405764.1"/>
    </source>
</evidence>
<name>A0A8S1F1B2_9PELO</name>
<dbReference type="GO" id="GO:0046873">
    <property type="term" value="F:metal ion transmembrane transporter activity"/>
    <property type="evidence" value="ECO:0007669"/>
    <property type="project" value="InterPro"/>
</dbReference>
<evidence type="ECO:0000256" key="6">
    <source>
        <dbReference type="SAM" id="SignalP"/>
    </source>
</evidence>
<protein>
    <recommendedName>
        <fullName evidence="7">Major facilitator superfamily (MFS) profile domain-containing protein</fullName>
    </recommendedName>
</protein>
<dbReference type="GO" id="GO:0006820">
    <property type="term" value="P:monoatomic anion transport"/>
    <property type="evidence" value="ECO:0007669"/>
    <property type="project" value="TreeGrafter"/>
</dbReference>
<dbReference type="Pfam" id="PF07690">
    <property type="entry name" value="MFS_1"/>
    <property type="match status" value="1"/>
</dbReference>
<sequence>MFGFFCTTFMRMHLAITMTCMVNSTALILESTLESDLMNGTLIEEVKAVSDGVCDVQDGNNLKKVIVDYGGELVWTNQEQNLIFSGTFWGSIITVLPSMFFINRHSPRLVLQAAIAVYIGMTILTPYLALNYGPYPVFASRFIMGLGEGFILPTNNALLANWFPSAERSTAISLFTTGNQLAGAGGNPIAASLCASSYGWESVFYFIGGISIIWSVIWTATSSNQPSKCKTMNKIERQYLEANVIRRSNKTQKDQNVPYGKILRSPAFWAQLQCQFVINSVVTLFQIYLPSYFKDVLHLGVIANGTYTSVPNIVNFAIKIVWSILIDRAKEKKKINPTVAVKLSQSVANFGAATALICIAFFVDCTNPTLAFIIFCFMYGCMGTFVSGFYTSLLSLAPRYTATMSSISVFCAMMGRLLTPAIVGLIKKEGNLAEWQMLFLLSAFANVMCGVIFLIFGSGELQDWGKEDEEKEMQKIEEKQNLKDENVVENETFETPEIVINEITLTTEEREEFKRRIREDSIYEHWFYSLTAVLCISAAPCVLLFFIPAQHANGALLNILLAFGAGGLLGDAILHIIPHALHGHEHQHNEIDEHNHTSELKVGVFVILGLLVFMMIELIVRIIKNDDHHNHAHEMVHLNQTKDNTDEKEQKPENIKVTAYLNLAADFIHNLTDGLAIGASFSIGTTTGLLTTSTVFLHELPHEVGDFAILVQAGFSKWEAIRLQLVTALGAVTGCLIALLVSDPGQIASGTHTSWIMPFTAGGFIYIATVSVIPELLEIKSSNSCRYMLFIQSLANIFFICLGVAMMYCIAIFE</sequence>
<evidence type="ECO:0000256" key="4">
    <source>
        <dbReference type="ARBA" id="ARBA00023136"/>
    </source>
</evidence>
<feature type="transmembrane region" description="Helical" evidence="5">
    <location>
        <begin position="12"/>
        <end position="29"/>
    </location>
</feature>
<organism evidence="8 9">
    <name type="scientific">Caenorhabditis bovis</name>
    <dbReference type="NCBI Taxonomy" id="2654633"/>
    <lineage>
        <taxon>Eukaryota</taxon>
        <taxon>Metazoa</taxon>
        <taxon>Ecdysozoa</taxon>
        <taxon>Nematoda</taxon>
        <taxon>Chromadorea</taxon>
        <taxon>Rhabditida</taxon>
        <taxon>Rhabditina</taxon>
        <taxon>Rhabditomorpha</taxon>
        <taxon>Rhabditoidea</taxon>
        <taxon>Rhabditidae</taxon>
        <taxon>Peloderinae</taxon>
        <taxon>Caenorhabditis</taxon>
    </lineage>
</organism>
<dbReference type="InterPro" id="IPR050382">
    <property type="entry name" value="MFS_Na/Anion_cotransporter"/>
</dbReference>
<reference evidence="8 9" key="1">
    <citation type="submission" date="2020-04" db="EMBL/GenBank/DDBJ databases">
        <authorList>
            <person name="Laetsch R D."/>
            <person name="Stevens L."/>
            <person name="Kumar S."/>
            <person name="Blaxter L. M."/>
        </authorList>
    </citation>
    <scope>NUCLEOTIDE SEQUENCE [LARGE SCALE GENOMIC DNA]</scope>
</reference>
<dbReference type="EMBL" id="CADEPM010000005">
    <property type="protein sequence ID" value="CAB3405764.1"/>
    <property type="molecule type" value="Genomic_DNA"/>
</dbReference>
<feature type="transmembrane region" description="Helical" evidence="5">
    <location>
        <begin position="526"/>
        <end position="547"/>
    </location>
</feature>
<dbReference type="InterPro" id="IPR036259">
    <property type="entry name" value="MFS_trans_sf"/>
</dbReference>
<dbReference type="OrthoDB" id="2985014at2759"/>
<feature type="transmembrane region" description="Helical" evidence="5">
    <location>
        <begin position="754"/>
        <end position="777"/>
    </location>
</feature>
<proteinExistence type="predicted"/>
<dbReference type="GO" id="GO:0016020">
    <property type="term" value="C:membrane"/>
    <property type="evidence" value="ECO:0007669"/>
    <property type="project" value="UniProtKB-SubCell"/>
</dbReference>
<comment type="subcellular location">
    <subcellularLocation>
        <location evidence="1">Membrane</location>
        <topology evidence="1">Multi-pass membrane protein</topology>
    </subcellularLocation>
</comment>
<evidence type="ECO:0000256" key="5">
    <source>
        <dbReference type="SAM" id="Phobius"/>
    </source>
</evidence>
<evidence type="ECO:0000256" key="3">
    <source>
        <dbReference type="ARBA" id="ARBA00022989"/>
    </source>
</evidence>
<evidence type="ECO:0000256" key="2">
    <source>
        <dbReference type="ARBA" id="ARBA00022692"/>
    </source>
</evidence>
<keyword evidence="4 5" id="KW-0472">Membrane</keyword>
<keyword evidence="9" id="KW-1185">Reference proteome</keyword>
<feature type="transmembrane region" description="Helical" evidence="5">
    <location>
        <begin position="203"/>
        <end position="221"/>
    </location>
</feature>
<feature type="domain" description="Major facilitator superfamily (MFS) profile" evidence="7">
    <location>
        <begin position="28"/>
        <end position="460"/>
    </location>
</feature>
<accession>A0A8S1F1B2</accession>
<feature type="transmembrane region" description="Helical" evidence="5">
    <location>
        <begin position="346"/>
        <end position="363"/>
    </location>
</feature>
<feature type="chain" id="PRO_5035795846" description="Major facilitator superfamily (MFS) profile domain-containing protein" evidence="6">
    <location>
        <begin position="18"/>
        <end position="814"/>
    </location>
</feature>
<feature type="signal peptide" evidence="6">
    <location>
        <begin position="1"/>
        <end position="17"/>
    </location>
</feature>
<dbReference type="PROSITE" id="PS50850">
    <property type="entry name" value="MFS"/>
    <property type="match status" value="1"/>
</dbReference>
<dbReference type="Pfam" id="PF02535">
    <property type="entry name" value="Zip"/>
    <property type="match status" value="1"/>
</dbReference>
<dbReference type="Gene3D" id="1.20.1250.20">
    <property type="entry name" value="MFS general substrate transporter like domains"/>
    <property type="match status" value="2"/>
</dbReference>
<feature type="transmembrane region" description="Helical" evidence="5">
    <location>
        <begin position="600"/>
        <end position="620"/>
    </location>
</feature>
<feature type="transmembrane region" description="Helical" evidence="5">
    <location>
        <begin position="402"/>
        <end position="426"/>
    </location>
</feature>
<dbReference type="InterPro" id="IPR020846">
    <property type="entry name" value="MFS_dom"/>
</dbReference>
<feature type="transmembrane region" description="Helical" evidence="5">
    <location>
        <begin position="559"/>
        <end position="580"/>
    </location>
</feature>
<comment type="caution">
    <text evidence="8">The sequence shown here is derived from an EMBL/GenBank/DDBJ whole genome shotgun (WGS) entry which is preliminary data.</text>
</comment>
<feature type="transmembrane region" description="Helical" evidence="5">
    <location>
        <begin position="723"/>
        <end position="742"/>
    </location>
</feature>
<gene>
    <name evidence="8" type="ORF">CBOVIS_LOCUS7923</name>
</gene>
<keyword evidence="2 5" id="KW-0812">Transmembrane</keyword>
<dbReference type="FunFam" id="1.20.1250.20:FF:000355">
    <property type="entry name" value="SLC (SoLute Carrier) homolog"/>
    <property type="match status" value="1"/>
</dbReference>
<keyword evidence="6" id="KW-0732">Signal</keyword>
<feature type="transmembrane region" description="Helical" evidence="5">
    <location>
        <begin position="82"/>
        <end position="102"/>
    </location>
</feature>
<dbReference type="PANTHER" id="PTHR11662:SF444">
    <property type="entry name" value="MAJOR FACILITATOR SUPERFAMILY (MFS) PROFILE DOMAIN-CONTAINING PROTEIN"/>
    <property type="match status" value="1"/>
</dbReference>
<feature type="transmembrane region" description="Helical" evidence="5">
    <location>
        <begin position="438"/>
        <end position="456"/>
    </location>
</feature>
<feature type="transmembrane region" description="Helical" evidence="5">
    <location>
        <begin position="370"/>
        <end position="390"/>
    </location>
</feature>